<evidence type="ECO:0008006" key="3">
    <source>
        <dbReference type="Google" id="ProtNLM"/>
    </source>
</evidence>
<dbReference type="EMBL" id="JAMZFV010000006">
    <property type="protein sequence ID" value="MCP1109856.1"/>
    <property type="molecule type" value="Genomic_DNA"/>
</dbReference>
<dbReference type="SUPFAM" id="SSF48371">
    <property type="entry name" value="ARM repeat"/>
    <property type="match status" value="1"/>
</dbReference>
<organism evidence="1 2">
    <name type="scientific">Ohessyouella blattaphilus</name>
    <dbReference type="NCBI Taxonomy" id="2949333"/>
    <lineage>
        <taxon>Bacteria</taxon>
        <taxon>Bacillati</taxon>
        <taxon>Bacillota</taxon>
        <taxon>Clostridia</taxon>
        <taxon>Lachnospirales</taxon>
        <taxon>Lachnospiraceae</taxon>
        <taxon>Ohessyouella</taxon>
    </lineage>
</organism>
<dbReference type="RefSeq" id="WP_262068737.1">
    <property type="nucleotide sequence ID" value="NZ_JAMXOC010000006.1"/>
</dbReference>
<proteinExistence type="predicted"/>
<gene>
    <name evidence="1" type="ORF">NK118_06265</name>
</gene>
<keyword evidence="2" id="KW-1185">Reference proteome</keyword>
<comment type="caution">
    <text evidence="1">The sequence shown here is derived from an EMBL/GenBank/DDBJ whole genome shotgun (WGS) entry which is preliminary data.</text>
</comment>
<evidence type="ECO:0000313" key="2">
    <source>
        <dbReference type="Proteomes" id="UP001523565"/>
    </source>
</evidence>
<protein>
    <recommendedName>
        <fullName evidence="3">SufBD protein</fullName>
    </recommendedName>
</protein>
<reference evidence="1 2" key="1">
    <citation type="journal article" date="2022" name="Genome Biol. Evol.">
        <title>Host diet, physiology and behaviors set the stage for Lachnospiraceae cladogenesis.</title>
        <authorList>
            <person name="Vera-Ponce De Leon A."/>
            <person name="Schneider M."/>
            <person name="Jahnes B.C."/>
            <person name="Sadowski V."/>
            <person name="Camuy-Velez L.A."/>
            <person name="Duan J."/>
            <person name="Sabree Z.L."/>
        </authorList>
    </citation>
    <scope>NUCLEOTIDE SEQUENCE [LARGE SCALE GENOMIC DNA]</scope>
    <source>
        <strain evidence="1 2">PAL227</strain>
    </source>
</reference>
<dbReference type="Proteomes" id="UP001523565">
    <property type="component" value="Unassembled WGS sequence"/>
</dbReference>
<name>A0ABT1EGM4_9FIRM</name>
<sequence>MKELLSKLENKDTSVAYQALQELEALSDNSDALYSYLDKFVSMIDSDQYVIRVRGFRLFCKQAKWDEEERIDSNLDLALSILDDEKPTAVRQALVALQDVIPYKESLCEKIRHRVFEIDYLRYKDTMHSLIEKDIEALLKVMEENYGK</sequence>
<evidence type="ECO:0000313" key="1">
    <source>
        <dbReference type="EMBL" id="MCP1109856.1"/>
    </source>
</evidence>
<dbReference type="InterPro" id="IPR016024">
    <property type="entry name" value="ARM-type_fold"/>
</dbReference>
<accession>A0ABT1EGM4</accession>